<evidence type="ECO:0000313" key="2">
    <source>
        <dbReference type="Proteomes" id="UP000289718"/>
    </source>
</evidence>
<keyword evidence="2" id="KW-1185">Reference proteome</keyword>
<dbReference type="InterPro" id="IPR050682">
    <property type="entry name" value="ModA/WtpA"/>
</dbReference>
<dbReference type="AlphaFoldDB" id="A0A4Q1B3S7"/>
<name>A0A4Q1B3S7_9BACT</name>
<dbReference type="Pfam" id="PF13531">
    <property type="entry name" value="SBP_bac_11"/>
    <property type="match status" value="1"/>
</dbReference>
<organism evidence="1 2">
    <name type="scientific">Halarcobacter mediterraneus</name>
    <dbReference type="NCBI Taxonomy" id="2023153"/>
    <lineage>
        <taxon>Bacteria</taxon>
        <taxon>Pseudomonadati</taxon>
        <taxon>Campylobacterota</taxon>
        <taxon>Epsilonproteobacteria</taxon>
        <taxon>Campylobacterales</taxon>
        <taxon>Arcobacteraceae</taxon>
        <taxon>Halarcobacter</taxon>
    </lineage>
</organism>
<gene>
    <name evidence="1" type="ORF">CP965_06640</name>
</gene>
<dbReference type="SUPFAM" id="SSF53850">
    <property type="entry name" value="Periplasmic binding protein-like II"/>
    <property type="match status" value="1"/>
</dbReference>
<dbReference type="GO" id="GO:0030973">
    <property type="term" value="F:molybdate ion binding"/>
    <property type="evidence" value="ECO:0007669"/>
    <property type="project" value="TreeGrafter"/>
</dbReference>
<dbReference type="OrthoDB" id="9786399at2"/>
<protein>
    <submittedName>
        <fullName evidence="1">Molybdenum ABC transporter substrate-binding protein</fullName>
    </submittedName>
</protein>
<dbReference type="Proteomes" id="UP000289718">
    <property type="component" value="Unassembled WGS sequence"/>
</dbReference>
<dbReference type="GO" id="GO:0015689">
    <property type="term" value="P:molybdate ion transport"/>
    <property type="evidence" value="ECO:0007669"/>
    <property type="project" value="TreeGrafter"/>
</dbReference>
<reference evidence="1 2" key="1">
    <citation type="submission" date="2017-09" db="EMBL/GenBank/DDBJ databases">
        <title>Genomics of the genus Arcobacter.</title>
        <authorList>
            <person name="Perez-Cataluna A."/>
            <person name="Figueras M.J."/>
            <person name="Salas-Masso N."/>
        </authorList>
    </citation>
    <scope>NUCLEOTIDE SEQUENCE [LARGE SCALE GENOMIC DNA]</scope>
    <source>
        <strain evidence="1 2">F156-34</strain>
    </source>
</reference>
<sequence length="250" mass="28767">MNKIIITLIFLVSSLFANSIKPTLIFYCGITMIKPIKEMAKIIEDKYNCKIKISQGSSKDLYNALKYSKKGDLYLPGSDSYIKNNLKDGYIIKSVEIGYNKAAIFVRKDISKEIKGLEDFINNKYSTILCDSKSGSIGRETKKILSSFKNEEFYYKAYDNSVEIETDSRNLNKALVEKRADLTINWRATFFWKENNSYLNIIEIDEKYAKKKKLELSLLSFSKNKEIAAAFLDLAESKKGQEIMKKYGFL</sequence>
<proteinExistence type="predicted"/>
<dbReference type="PANTHER" id="PTHR30632:SF0">
    <property type="entry name" value="SULFATE-BINDING PROTEIN"/>
    <property type="match status" value="1"/>
</dbReference>
<dbReference type="EMBL" id="NXIE01000002">
    <property type="protein sequence ID" value="RXK13475.1"/>
    <property type="molecule type" value="Genomic_DNA"/>
</dbReference>
<dbReference type="Gene3D" id="3.40.190.10">
    <property type="entry name" value="Periplasmic binding protein-like II"/>
    <property type="match status" value="2"/>
</dbReference>
<dbReference type="PANTHER" id="PTHR30632">
    <property type="entry name" value="MOLYBDATE-BINDING PERIPLASMIC PROTEIN"/>
    <property type="match status" value="1"/>
</dbReference>
<comment type="caution">
    <text evidence="1">The sequence shown here is derived from an EMBL/GenBank/DDBJ whole genome shotgun (WGS) entry which is preliminary data.</text>
</comment>
<dbReference type="RefSeq" id="WP_129061297.1">
    <property type="nucleotide sequence ID" value="NZ_NXIE01000002.1"/>
</dbReference>
<evidence type="ECO:0000313" key="1">
    <source>
        <dbReference type="EMBL" id="RXK13475.1"/>
    </source>
</evidence>
<accession>A0A4Q1B3S7</accession>